<keyword evidence="3" id="KW-1185">Reference proteome</keyword>
<reference evidence="2" key="1">
    <citation type="journal article" date="2023" name="Mol. Phylogenet. Evol.">
        <title>Genome-scale phylogeny and comparative genomics of the fungal order Sordariales.</title>
        <authorList>
            <person name="Hensen N."/>
            <person name="Bonometti L."/>
            <person name="Westerberg I."/>
            <person name="Brannstrom I.O."/>
            <person name="Guillou S."/>
            <person name="Cros-Aarteil S."/>
            <person name="Calhoun S."/>
            <person name="Haridas S."/>
            <person name="Kuo A."/>
            <person name="Mondo S."/>
            <person name="Pangilinan J."/>
            <person name="Riley R."/>
            <person name="LaButti K."/>
            <person name="Andreopoulos B."/>
            <person name="Lipzen A."/>
            <person name="Chen C."/>
            <person name="Yan M."/>
            <person name="Daum C."/>
            <person name="Ng V."/>
            <person name="Clum A."/>
            <person name="Steindorff A."/>
            <person name="Ohm R.A."/>
            <person name="Martin F."/>
            <person name="Silar P."/>
            <person name="Natvig D.O."/>
            <person name="Lalanne C."/>
            <person name="Gautier V."/>
            <person name="Ament-Velasquez S.L."/>
            <person name="Kruys A."/>
            <person name="Hutchinson M.I."/>
            <person name="Powell A.J."/>
            <person name="Barry K."/>
            <person name="Miller A.N."/>
            <person name="Grigoriev I.V."/>
            <person name="Debuchy R."/>
            <person name="Gladieux P."/>
            <person name="Hiltunen Thoren M."/>
            <person name="Johannesson H."/>
        </authorList>
    </citation>
    <scope>NUCLEOTIDE SEQUENCE</scope>
    <source>
        <strain evidence="2">CBS 532.94</strain>
    </source>
</reference>
<gene>
    <name evidence="2" type="ORF">C8A03DRAFT_48411</name>
</gene>
<comment type="caution">
    <text evidence="2">The sequence shown here is derived from an EMBL/GenBank/DDBJ whole genome shotgun (WGS) entry which is preliminary data.</text>
</comment>
<name>A0AAN7C026_9PEZI</name>
<evidence type="ECO:0000313" key="3">
    <source>
        <dbReference type="Proteomes" id="UP001303760"/>
    </source>
</evidence>
<organism evidence="2 3">
    <name type="scientific">Achaetomium macrosporum</name>
    <dbReference type="NCBI Taxonomy" id="79813"/>
    <lineage>
        <taxon>Eukaryota</taxon>
        <taxon>Fungi</taxon>
        <taxon>Dikarya</taxon>
        <taxon>Ascomycota</taxon>
        <taxon>Pezizomycotina</taxon>
        <taxon>Sordariomycetes</taxon>
        <taxon>Sordariomycetidae</taxon>
        <taxon>Sordariales</taxon>
        <taxon>Chaetomiaceae</taxon>
        <taxon>Achaetomium</taxon>
    </lineage>
</organism>
<protein>
    <submittedName>
        <fullName evidence="2">Uncharacterized protein</fullName>
    </submittedName>
</protein>
<accession>A0AAN7C026</accession>
<feature type="chain" id="PRO_5042869086" evidence="1">
    <location>
        <begin position="19"/>
        <end position="112"/>
    </location>
</feature>
<keyword evidence="1" id="KW-0732">Signal</keyword>
<proteinExistence type="predicted"/>
<sequence>MKTLALLSAFVLPTAVFAAVGGRCSGSWNSDICICLDHNVCTGQYGGNAIQGSPGNYPCPNDPDNVWGCTVFDHCPGHDSSTGCVWRSGCPGTVLRDPVCPGGNDFVCCDYW</sequence>
<dbReference type="EMBL" id="MU860834">
    <property type="protein sequence ID" value="KAK4232836.1"/>
    <property type="molecule type" value="Genomic_DNA"/>
</dbReference>
<evidence type="ECO:0000256" key="1">
    <source>
        <dbReference type="SAM" id="SignalP"/>
    </source>
</evidence>
<reference evidence="2" key="2">
    <citation type="submission" date="2023-05" db="EMBL/GenBank/DDBJ databases">
        <authorList>
            <consortium name="Lawrence Berkeley National Laboratory"/>
            <person name="Steindorff A."/>
            <person name="Hensen N."/>
            <person name="Bonometti L."/>
            <person name="Westerberg I."/>
            <person name="Brannstrom I.O."/>
            <person name="Guillou S."/>
            <person name="Cros-Aarteil S."/>
            <person name="Calhoun S."/>
            <person name="Haridas S."/>
            <person name="Kuo A."/>
            <person name="Mondo S."/>
            <person name="Pangilinan J."/>
            <person name="Riley R."/>
            <person name="Labutti K."/>
            <person name="Andreopoulos B."/>
            <person name="Lipzen A."/>
            <person name="Chen C."/>
            <person name="Yanf M."/>
            <person name="Daum C."/>
            <person name="Ng V."/>
            <person name="Clum A."/>
            <person name="Ohm R."/>
            <person name="Martin F."/>
            <person name="Silar P."/>
            <person name="Natvig D."/>
            <person name="Lalanne C."/>
            <person name="Gautier V."/>
            <person name="Ament-Velasquez S.L."/>
            <person name="Kruys A."/>
            <person name="Hutchinson M.I."/>
            <person name="Powell A.J."/>
            <person name="Barry K."/>
            <person name="Miller A.N."/>
            <person name="Grigoriev I.V."/>
            <person name="Debuchy R."/>
            <person name="Gladieux P."/>
            <person name="Thoren M.H."/>
            <person name="Johannesson H."/>
        </authorList>
    </citation>
    <scope>NUCLEOTIDE SEQUENCE</scope>
    <source>
        <strain evidence="2">CBS 532.94</strain>
    </source>
</reference>
<dbReference type="AlphaFoldDB" id="A0AAN7C026"/>
<feature type="signal peptide" evidence="1">
    <location>
        <begin position="1"/>
        <end position="18"/>
    </location>
</feature>
<evidence type="ECO:0000313" key="2">
    <source>
        <dbReference type="EMBL" id="KAK4232836.1"/>
    </source>
</evidence>
<dbReference type="Proteomes" id="UP001303760">
    <property type="component" value="Unassembled WGS sequence"/>
</dbReference>